<dbReference type="PANTHER" id="PTHR15284:SF0">
    <property type="entry name" value="GH23983P"/>
    <property type="match status" value="1"/>
</dbReference>
<feature type="region of interest" description="Disordered" evidence="6">
    <location>
        <begin position="331"/>
        <end position="407"/>
    </location>
</feature>
<proteinExistence type="inferred from homology"/>
<gene>
    <name evidence="8" type="ORF">FBUS_01994</name>
</gene>
<dbReference type="FunFam" id="1.20.5.170:FF:000025">
    <property type="entry name" value="nuclear factor interleukin-3-regulated protein-like"/>
    <property type="match status" value="1"/>
</dbReference>
<reference evidence="8" key="1">
    <citation type="submission" date="2019-05" db="EMBL/GenBank/DDBJ databases">
        <title>Annotation for the trematode Fasciolopsis buski.</title>
        <authorList>
            <person name="Choi Y.-J."/>
        </authorList>
    </citation>
    <scope>NUCLEOTIDE SEQUENCE</scope>
    <source>
        <strain evidence="8">HT</strain>
        <tissue evidence="8">Whole worm</tissue>
    </source>
</reference>
<sequence length="677" mass="71906">MVLGTTSLSPPSNTARLLTGTTSTDNSISDGSIGSSGLSLASALAGILGLTFPSAALVPNGLSVPVAAANLIGSFNSDIIDPNIFRASSLTLASQQHQQQQLAQPASSSTNTTSTTITSNASHCDTTSNSPVSCIFSFGPSGIPTGLIGTTSANNNNNTPITATLGVTTPYCSTTINTTTPATGAMQTCSDVSSETGSVQSPFASSQFIQSHPNSSSCAAGTNDGGGNKLSNTSGQIGMESMDFDSCGSCLSTSGDRDRKQREFIPDSKKDDKYWERRRKNNEAAKRSREKRRQNDILMEHRINVLNAQNQKLRQELMELKLRYGLPLDDTEPVSPDTTNHHSNHVNSLANRNTSNNSNSNYQNNNNGVSFLSNSSEVNKMDEKSCRDVSHQAVPSDAASQPELAPVDDCLGTDDPGDPLLGSVDPNSVPITSRLMPDSSMTVNNHPITGSPRVTAVNNGIVSSGIKSGQAIRISPVPAAIPTIQSVQQRQQQSLDSSDLAALKRIFSTLVPVPPLSDSTDPQTVFDPQLLAAQRSLLEMVIWGKRLNISTTVVLNSPTDLSNGLAIGQTGEWTTLLRLSKKHAESVKQWLRPIQMLAVTLRMSYVPRIPGLIGPPIVALTASPSILCLVLPTYTFNLTPSRTGSLIRMPGCRHYGPRSARCVVHVYVPAFISAPVP</sequence>
<dbReference type="GO" id="GO:0003677">
    <property type="term" value="F:DNA binding"/>
    <property type="evidence" value="ECO:0007669"/>
    <property type="project" value="UniProtKB-KW"/>
</dbReference>
<dbReference type="GO" id="GO:0007623">
    <property type="term" value="P:circadian rhythm"/>
    <property type="evidence" value="ECO:0007669"/>
    <property type="project" value="TreeGrafter"/>
</dbReference>
<accession>A0A8E0VJ46</accession>
<dbReference type="PROSITE" id="PS00036">
    <property type="entry name" value="BZIP_BASIC"/>
    <property type="match status" value="1"/>
</dbReference>
<dbReference type="SMART" id="SM00338">
    <property type="entry name" value="BRLZ"/>
    <property type="match status" value="1"/>
</dbReference>
<feature type="region of interest" description="Disordered" evidence="6">
    <location>
        <begin position="192"/>
        <end position="237"/>
    </location>
</feature>
<dbReference type="InterPro" id="IPR046347">
    <property type="entry name" value="bZIP_sf"/>
</dbReference>
<feature type="region of interest" description="Disordered" evidence="6">
    <location>
        <begin position="419"/>
        <end position="439"/>
    </location>
</feature>
<dbReference type="InterPro" id="IPR047106">
    <property type="entry name" value="NFIL3-like_bZIP"/>
</dbReference>
<feature type="domain" description="BZIP" evidence="7">
    <location>
        <begin position="271"/>
        <end position="321"/>
    </location>
</feature>
<keyword evidence="5" id="KW-0539">Nucleus</keyword>
<evidence type="ECO:0000256" key="2">
    <source>
        <dbReference type="ARBA" id="ARBA00023015"/>
    </source>
</evidence>
<dbReference type="Gene3D" id="1.20.5.170">
    <property type="match status" value="1"/>
</dbReference>
<dbReference type="Pfam" id="PF07716">
    <property type="entry name" value="bZIP_2"/>
    <property type="match status" value="1"/>
</dbReference>
<dbReference type="AlphaFoldDB" id="A0A8E0VJ46"/>
<comment type="similarity">
    <text evidence="1">Belongs to the bZIP family. NFIL3 subfamily.</text>
</comment>
<evidence type="ECO:0000256" key="6">
    <source>
        <dbReference type="SAM" id="MobiDB-lite"/>
    </source>
</evidence>
<feature type="compositionally biased region" description="Polar residues" evidence="6">
    <location>
        <begin position="1"/>
        <end position="16"/>
    </location>
</feature>
<evidence type="ECO:0000256" key="4">
    <source>
        <dbReference type="ARBA" id="ARBA00023163"/>
    </source>
</evidence>
<evidence type="ECO:0000313" key="9">
    <source>
        <dbReference type="Proteomes" id="UP000728185"/>
    </source>
</evidence>
<keyword evidence="9" id="KW-1185">Reference proteome</keyword>
<dbReference type="EMBL" id="LUCM01006560">
    <property type="protein sequence ID" value="KAA0191099.1"/>
    <property type="molecule type" value="Genomic_DNA"/>
</dbReference>
<organism evidence="8 9">
    <name type="scientific">Fasciolopsis buskii</name>
    <dbReference type="NCBI Taxonomy" id="27845"/>
    <lineage>
        <taxon>Eukaryota</taxon>
        <taxon>Metazoa</taxon>
        <taxon>Spiralia</taxon>
        <taxon>Lophotrochozoa</taxon>
        <taxon>Platyhelminthes</taxon>
        <taxon>Trematoda</taxon>
        <taxon>Digenea</taxon>
        <taxon>Plagiorchiida</taxon>
        <taxon>Echinostomata</taxon>
        <taxon>Echinostomatoidea</taxon>
        <taxon>Fasciolidae</taxon>
        <taxon>Fasciolopsis</taxon>
    </lineage>
</organism>
<dbReference type="OrthoDB" id="6151507at2759"/>
<dbReference type="Proteomes" id="UP000728185">
    <property type="component" value="Unassembled WGS sequence"/>
</dbReference>
<dbReference type="GO" id="GO:0003700">
    <property type="term" value="F:DNA-binding transcription factor activity"/>
    <property type="evidence" value="ECO:0007669"/>
    <property type="project" value="InterPro"/>
</dbReference>
<feature type="compositionally biased region" description="Low complexity" evidence="6">
    <location>
        <begin position="96"/>
        <end position="122"/>
    </location>
</feature>
<evidence type="ECO:0000259" key="7">
    <source>
        <dbReference type="PROSITE" id="PS50217"/>
    </source>
</evidence>
<evidence type="ECO:0000256" key="5">
    <source>
        <dbReference type="ARBA" id="ARBA00023242"/>
    </source>
</evidence>
<dbReference type="GO" id="GO:0005634">
    <property type="term" value="C:nucleus"/>
    <property type="evidence" value="ECO:0007669"/>
    <property type="project" value="TreeGrafter"/>
</dbReference>
<feature type="region of interest" description="Disordered" evidence="6">
    <location>
        <begin position="1"/>
        <end position="29"/>
    </location>
</feature>
<name>A0A8E0VJ46_9TREM</name>
<feature type="compositionally biased region" description="Basic and acidic residues" evidence="6">
    <location>
        <begin position="379"/>
        <end position="390"/>
    </location>
</feature>
<dbReference type="PANTHER" id="PTHR15284">
    <property type="entry name" value="NUCLEAR FACTOR INTERLEUKIN-3-REGULATED PROTEIN"/>
    <property type="match status" value="1"/>
</dbReference>
<comment type="caution">
    <text evidence="8">The sequence shown here is derived from an EMBL/GenBank/DDBJ whole genome shotgun (WGS) entry which is preliminary data.</text>
</comment>
<feature type="region of interest" description="Disordered" evidence="6">
    <location>
        <begin position="275"/>
        <end position="295"/>
    </location>
</feature>
<keyword evidence="3" id="KW-0238">DNA-binding</keyword>
<dbReference type="PROSITE" id="PS50217">
    <property type="entry name" value="BZIP"/>
    <property type="match status" value="1"/>
</dbReference>
<keyword evidence="4" id="KW-0804">Transcription</keyword>
<protein>
    <submittedName>
        <fullName evidence="8">Nuclear factor interleukin-3-regulated protein</fullName>
    </submittedName>
</protein>
<feature type="compositionally biased region" description="Polar residues" evidence="6">
    <location>
        <begin position="192"/>
        <end position="220"/>
    </location>
</feature>
<feature type="compositionally biased region" description="Low complexity" evidence="6">
    <location>
        <begin position="19"/>
        <end position="29"/>
    </location>
</feature>
<evidence type="ECO:0000256" key="1">
    <source>
        <dbReference type="ARBA" id="ARBA00006079"/>
    </source>
</evidence>
<dbReference type="InterPro" id="IPR004827">
    <property type="entry name" value="bZIP"/>
</dbReference>
<evidence type="ECO:0000313" key="8">
    <source>
        <dbReference type="EMBL" id="KAA0191099.1"/>
    </source>
</evidence>
<dbReference type="SUPFAM" id="SSF57959">
    <property type="entry name" value="Leucine zipper domain"/>
    <property type="match status" value="1"/>
</dbReference>
<keyword evidence="2" id="KW-0805">Transcription regulation</keyword>
<dbReference type="InterPro" id="IPR047229">
    <property type="entry name" value="NFIL3-like"/>
</dbReference>
<dbReference type="CDD" id="cd14694">
    <property type="entry name" value="bZIP_NFIL3"/>
    <property type="match status" value="1"/>
</dbReference>
<evidence type="ECO:0000256" key="3">
    <source>
        <dbReference type="ARBA" id="ARBA00023125"/>
    </source>
</evidence>
<feature type="region of interest" description="Disordered" evidence="6">
    <location>
        <begin position="96"/>
        <end position="128"/>
    </location>
</feature>
<feature type="compositionally biased region" description="Low complexity" evidence="6">
    <location>
        <begin position="347"/>
        <end position="370"/>
    </location>
</feature>